<sequence length="189" mass="20438">MAEEEQPASPEEEELAAFFDDEDAPEDRMTFSAFDGFATGIALAPEAVPQAAWVAVALGEAADEAPPRVIELMAHYVDEMRSVLDSTDVSERFVPVFDLVGEDDGEELVSPSDWCAGFLIATEFYRDTLDALAETNDEVAELLVPIISFGTDEGLDALEESGDEDSLADELIDAIQPSVIALRGYLRSA</sequence>
<dbReference type="EMBL" id="CP001631">
    <property type="protein sequence ID" value="ACU53736.1"/>
    <property type="molecule type" value="Genomic_DNA"/>
</dbReference>
<organism evidence="1 2">
    <name type="scientific">Acidimicrobium ferrooxidans (strain DSM 10331 / JCM 15462 / NBRC 103882 / ICP)</name>
    <dbReference type="NCBI Taxonomy" id="525909"/>
    <lineage>
        <taxon>Bacteria</taxon>
        <taxon>Bacillati</taxon>
        <taxon>Actinomycetota</taxon>
        <taxon>Acidimicrobiia</taxon>
        <taxon>Acidimicrobiales</taxon>
        <taxon>Acidimicrobiaceae</taxon>
        <taxon>Acidimicrobium</taxon>
    </lineage>
</organism>
<evidence type="ECO:0000313" key="1">
    <source>
        <dbReference type="EMBL" id="ACU53736.1"/>
    </source>
</evidence>
<name>C7LYC8_ACIFD</name>
<keyword evidence="2" id="KW-1185">Reference proteome</keyword>
<proteinExistence type="predicted"/>
<dbReference type="Gene3D" id="1.20.120.740">
    <property type="entry name" value="YgfB uncharacterised protein family UPF0149, PF03695"/>
    <property type="match status" value="1"/>
</dbReference>
<dbReference type="KEGG" id="afo:Afer_0788"/>
<reference evidence="1 2" key="1">
    <citation type="journal article" date="2009" name="Stand. Genomic Sci.">
        <title>Complete genome sequence of Acidimicrobium ferrooxidans type strain (ICP).</title>
        <authorList>
            <person name="Clum A."/>
            <person name="Nolan M."/>
            <person name="Lang E."/>
            <person name="Glavina Del Rio T."/>
            <person name="Tice H."/>
            <person name="Copeland A."/>
            <person name="Cheng J.F."/>
            <person name="Lucas S."/>
            <person name="Chen F."/>
            <person name="Bruce D."/>
            <person name="Goodwin L."/>
            <person name="Pitluck S."/>
            <person name="Ivanova N."/>
            <person name="Mavrommatis K."/>
            <person name="Mikhailova N."/>
            <person name="Pati A."/>
            <person name="Chen A."/>
            <person name="Palaniappan K."/>
            <person name="Goker M."/>
            <person name="Spring S."/>
            <person name="Land M."/>
            <person name="Hauser L."/>
            <person name="Chang Y.J."/>
            <person name="Jeffries C.C."/>
            <person name="Chain P."/>
            <person name="Bristow J."/>
            <person name="Eisen J.A."/>
            <person name="Markowitz V."/>
            <person name="Hugenholtz P."/>
            <person name="Kyrpides N.C."/>
            <person name="Klenk H.P."/>
            <person name="Lapidus A."/>
        </authorList>
    </citation>
    <scope>NUCLEOTIDE SEQUENCE [LARGE SCALE GENOMIC DNA]</scope>
    <source>
        <strain evidence="2">DSM 10331 / JCM 15462 / NBRC 103882 / ICP</strain>
    </source>
</reference>
<accession>C7LYC8</accession>
<protein>
    <submittedName>
        <fullName evidence="1">YecA family protein</fullName>
    </submittedName>
</protein>
<dbReference type="eggNOG" id="COG3318">
    <property type="taxonomic scope" value="Bacteria"/>
</dbReference>
<dbReference type="RefSeq" id="WP_015798225.1">
    <property type="nucleotide sequence ID" value="NC_013124.1"/>
</dbReference>
<dbReference type="Pfam" id="PF03695">
    <property type="entry name" value="UPF0149"/>
    <property type="match status" value="1"/>
</dbReference>
<dbReference type="NCBIfam" id="TIGR02292">
    <property type="entry name" value="ygfB_yecA"/>
    <property type="match status" value="1"/>
</dbReference>
<dbReference type="SUPFAM" id="SSF101327">
    <property type="entry name" value="YgfB-like"/>
    <property type="match status" value="1"/>
</dbReference>
<evidence type="ECO:0000313" key="2">
    <source>
        <dbReference type="Proteomes" id="UP000000771"/>
    </source>
</evidence>
<dbReference type="Proteomes" id="UP000000771">
    <property type="component" value="Chromosome"/>
</dbReference>
<dbReference type="HOGENOM" id="CLU_1431760_0_0_11"/>
<gene>
    <name evidence="1" type="ordered locus">Afer_0788</name>
</gene>
<dbReference type="InterPro" id="IPR011978">
    <property type="entry name" value="YgfB-like"/>
</dbReference>
<dbReference type="InterPro" id="IPR036255">
    <property type="entry name" value="YgfB-like_sf"/>
</dbReference>
<dbReference type="AlphaFoldDB" id="C7LYC8"/>
<dbReference type="STRING" id="525909.Afer_0788"/>